<organism evidence="1 2">
    <name type="scientific">Solanum commersonii</name>
    <name type="common">Commerson's wild potato</name>
    <name type="synonym">Commerson's nightshade</name>
    <dbReference type="NCBI Taxonomy" id="4109"/>
    <lineage>
        <taxon>Eukaryota</taxon>
        <taxon>Viridiplantae</taxon>
        <taxon>Streptophyta</taxon>
        <taxon>Embryophyta</taxon>
        <taxon>Tracheophyta</taxon>
        <taxon>Spermatophyta</taxon>
        <taxon>Magnoliopsida</taxon>
        <taxon>eudicotyledons</taxon>
        <taxon>Gunneridae</taxon>
        <taxon>Pentapetalae</taxon>
        <taxon>asterids</taxon>
        <taxon>lamiids</taxon>
        <taxon>Solanales</taxon>
        <taxon>Solanaceae</taxon>
        <taxon>Solanoideae</taxon>
        <taxon>Solaneae</taxon>
        <taxon>Solanum</taxon>
    </lineage>
</organism>
<evidence type="ECO:0008006" key="3">
    <source>
        <dbReference type="Google" id="ProtNLM"/>
    </source>
</evidence>
<dbReference type="SUPFAM" id="SSF56219">
    <property type="entry name" value="DNase I-like"/>
    <property type="match status" value="1"/>
</dbReference>
<evidence type="ECO:0000313" key="2">
    <source>
        <dbReference type="Proteomes" id="UP000824120"/>
    </source>
</evidence>
<name>A0A9J5WM30_SOLCO</name>
<dbReference type="InterPro" id="IPR036691">
    <property type="entry name" value="Endo/exonu/phosph_ase_sf"/>
</dbReference>
<comment type="caution">
    <text evidence="1">The sequence shown here is derived from an EMBL/GenBank/DDBJ whole genome shotgun (WGS) entry which is preliminary data.</text>
</comment>
<proteinExistence type="predicted"/>
<accession>A0A9J5WM30</accession>
<keyword evidence="2" id="KW-1185">Reference proteome</keyword>
<dbReference type="AlphaFoldDB" id="A0A9J5WM30"/>
<dbReference type="OrthoDB" id="1002184at2759"/>
<dbReference type="Gene3D" id="3.60.10.10">
    <property type="entry name" value="Endonuclease/exonuclease/phosphatase"/>
    <property type="match status" value="1"/>
</dbReference>
<sequence length="421" mass="49133">MACLEASGTRGGIMMLWDSRIWKGKVLEIGTNTVTCKFESQVQDFSCHITGVYAPNCYVERRLVWEEIGSIRGLIEGPWADLNLVDLQLENAKFTWFKGDNHQIASRIDRVLVSQEWDDAFSNLKQYTMQRILSDHSPITLQGGSWKKSKNYFKFENWWLGTEGFIDRVRTWWNSFDYTGRPDYILASKLKALKHKLKEWGRSEQGNLGQQRKSLLEKLAAMENIATDRGLTEDEETEKARLLLNLEDLIKMRRSTRGKDQDQFWEIVEFYQKLYTEELHWRPDNNFLNCPRLTGEEKEDLERSFDEEEVLRCLKQCATDKAPGLDGFTMGFYIKCWEVVKGDIMETFQHFHEQGRLERSLNLTFIALISKKKGAKELRGFRPISLIGSMCKIFSKVLTERLKKVMSKLVDSQQLAFIKGR</sequence>
<dbReference type="Proteomes" id="UP000824120">
    <property type="component" value="Chromosome 11"/>
</dbReference>
<reference evidence="1 2" key="1">
    <citation type="submission" date="2020-09" db="EMBL/GenBank/DDBJ databases">
        <title>De no assembly of potato wild relative species, Solanum commersonii.</title>
        <authorList>
            <person name="Cho K."/>
        </authorList>
    </citation>
    <scope>NUCLEOTIDE SEQUENCE [LARGE SCALE GENOMIC DNA]</scope>
    <source>
        <strain evidence="1">LZ3.2</strain>
        <tissue evidence="1">Leaf</tissue>
    </source>
</reference>
<dbReference type="EMBL" id="JACXVP010000011">
    <property type="protein sequence ID" value="KAG5576279.1"/>
    <property type="molecule type" value="Genomic_DNA"/>
</dbReference>
<gene>
    <name evidence="1" type="ORF">H5410_056413</name>
</gene>
<evidence type="ECO:0000313" key="1">
    <source>
        <dbReference type="EMBL" id="KAG5576279.1"/>
    </source>
</evidence>
<dbReference type="PANTHER" id="PTHR19446">
    <property type="entry name" value="REVERSE TRANSCRIPTASES"/>
    <property type="match status" value="1"/>
</dbReference>
<protein>
    <recommendedName>
        <fullName evidence="3">Reverse transcriptase domain-containing protein</fullName>
    </recommendedName>
</protein>